<evidence type="ECO:0000256" key="2">
    <source>
        <dbReference type="ARBA" id="ARBA00022614"/>
    </source>
</evidence>
<feature type="domain" description="Disease resistance N-terminal" evidence="8">
    <location>
        <begin position="24"/>
        <end position="93"/>
    </location>
</feature>
<dbReference type="Gene3D" id="1.20.5.4130">
    <property type="match status" value="1"/>
</dbReference>
<accession>A0AAV8ESB2</accession>
<dbReference type="Pfam" id="PF25019">
    <property type="entry name" value="LRR_R13L1-DRL21"/>
    <property type="match status" value="2"/>
</dbReference>
<keyword evidence="2" id="KW-0433">Leucine-rich repeat</keyword>
<evidence type="ECO:0000259" key="9">
    <source>
        <dbReference type="Pfam" id="PF23559"/>
    </source>
</evidence>
<organism evidence="11 12">
    <name type="scientific">Rhynchospora pubera</name>
    <dbReference type="NCBI Taxonomy" id="906938"/>
    <lineage>
        <taxon>Eukaryota</taxon>
        <taxon>Viridiplantae</taxon>
        <taxon>Streptophyta</taxon>
        <taxon>Embryophyta</taxon>
        <taxon>Tracheophyta</taxon>
        <taxon>Spermatophyta</taxon>
        <taxon>Magnoliopsida</taxon>
        <taxon>Liliopsida</taxon>
        <taxon>Poales</taxon>
        <taxon>Cyperaceae</taxon>
        <taxon>Cyperoideae</taxon>
        <taxon>Rhynchosporeae</taxon>
        <taxon>Rhynchospora</taxon>
    </lineage>
</organism>
<gene>
    <name evidence="11" type="ORF">LUZ62_065690</name>
</gene>
<feature type="domain" description="R13L1/DRL21-like LRR repeat region" evidence="10">
    <location>
        <begin position="696"/>
        <end position="824"/>
    </location>
</feature>
<evidence type="ECO:0000259" key="7">
    <source>
        <dbReference type="Pfam" id="PF00931"/>
    </source>
</evidence>
<evidence type="ECO:0000256" key="6">
    <source>
        <dbReference type="ARBA" id="ARBA00022840"/>
    </source>
</evidence>
<dbReference type="InterPro" id="IPR056789">
    <property type="entry name" value="LRR_R13L1-DRL21"/>
</dbReference>
<dbReference type="InterPro" id="IPR036388">
    <property type="entry name" value="WH-like_DNA-bd_sf"/>
</dbReference>
<evidence type="ECO:0000256" key="4">
    <source>
        <dbReference type="ARBA" id="ARBA00022741"/>
    </source>
</evidence>
<dbReference type="GO" id="GO:0043531">
    <property type="term" value="F:ADP binding"/>
    <property type="evidence" value="ECO:0007669"/>
    <property type="project" value="InterPro"/>
</dbReference>
<evidence type="ECO:0000256" key="3">
    <source>
        <dbReference type="ARBA" id="ARBA00022737"/>
    </source>
</evidence>
<sequence length="1425" mass="162663">MAASAGWVVSPLITQLLSDFEAISGRHRGVVRDDMEAIKAVLVQLNFLIRDAEKKRPLQSAAAEIWLKKIRDAVYDTEDLLDDLRLKFHRNTKHKLLLRFNSLFYMDSIMGKEVKRMRKKLDFILLYGKNIEFGEEYGLSTDEVLRREREASSVFGEESLLIGRDKDKEQLLSLILSRGDVSNLISIVGLGGIGKTSLAKFVYQDDQVRRYFEMRLWIHVSMEFDLKKIGESILGQITGYRYQKHPDLWAVRRNLDEELYHKRCLIVLDDLWEQDAEKLEQLYSMLTSAPRHFCILVTTCSEKVALLMNSTVLKSTGLSGRDCRGSMVKLSGISPEDSWGVFSNCGLKLKQECDSSLKGIGMQIMEKYNGIPLVAKALGNSLRFKEESAWLDAKDGNFWNLVRDNFSSSLQLSYYKMPPDLKFCFIYFAVFPSSIPIEKDKLVRQWSVLGLIQPTRESFTPESIGDEYVDSLLSIYFLEPLASDARKVLVHNLVLDLARYYAGDEVLILDGSKKRNVNVSRYGPHYALLLGNSKEIQRGLLKRVRALHFSECTADLVNQALLETPYLRVLNLCGCSLTKVPSSIKQLQHLRYLDASYLPIETLPESIGKLTLLIYLDLSNCQNLKLLPGSLVNLKELHTLNLSYCGELAEIPRKMFENNVSLVYLLMKGCPAYSNFSIQFLKNLKIYEGCLPAHHIKQLENLDQISGDLELEQLEKATLEDARSANLCRKSGVHALKLHWTAYPVWGTEESVSDEEMLFNLQPSRKLKHFHIDGFRAAQYPGWLMDIRSSLPELEMICISNLPKCDHLPPLGQLPNLQELRLSNLPKIETIEWDCYSGKEMFGRLKRLFLHDLSNLREWSFKEPLLLNEVEVVRCPLLSFKPCMPESISWKIDDSSLVLSSENSLGQSPHKSATTTKIKINGCYPSSDGWRALENLTALQILEISSCDTLTTLPQSIRALTNLSSLKITNCHDLAELPEWIIELTSLRELQIRECFRLKIFPDSVKHIPMLTLDKTLEEFESYVPYGSYITPMKETELSPPREEQLSFVSDMEDFVSDVEDPDFVSWTCLENVKSTELEEMTNICNQPKITSVKLHWTTALDRSGEATIPDDALLEELQPHSNLQHLKLDGYMARELASWFMNIDSNLPNLVQLNLCNLAKCDHLPPLGPLRKLSELRIWNLPNLKKIDYDFFGGGEAFSQLTILSLGHMLNLEEWEINSVVKSGEDMPLLFIDKLEVIRCPKLVFKPILPGSNHFTIEESTKALSYSGQPTVSFLYYLKIRDCGLSFDGWNRLQLVNGLKEMVIDSCQDLKTLPESMRSLTSLESLDITSCKNIAWLPEWLEDLLSLRVLHIHECYNLSRLPDCLQNLSSLKTLRVVNCSSMLVARCMREDKIKISHIPRVFIEEDGGQEVYWNNIDLISTMPA</sequence>
<dbReference type="Pfam" id="PF00560">
    <property type="entry name" value="LRR_1"/>
    <property type="match status" value="1"/>
</dbReference>
<dbReference type="GO" id="GO:0051707">
    <property type="term" value="P:response to other organism"/>
    <property type="evidence" value="ECO:0007669"/>
    <property type="project" value="UniProtKB-ARBA"/>
</dbReference>
<dbReference type="Pfam" id="PF23559">
    <property type="entry name" value="WHD_DRP"/>
    <property type="match status" value="1"/>
</dbReference>
<feature type="domain" description="R13L1/DRL21-like LRR repeat region" evidence="10">
    <location>
        <begin position="1069"/>
        <end position="1181"/>
    </location>
</feature>
<dbReference type="Pfam" id="PF18052">
    <property type="entry name" value="Rx_N"/>
    <property type="match status" value="1"/>
</dbReference>
<proteinExistence type="inferred from homology"/>
<dbReference type="InterPro" id="IPR032675">
    <property type="entry name" value="LRR_dom_sf"/>
</dbReference>
<evidence type="ECO:0000313" key="11">
    <source>
        <dbReference type="EMBL" id="KAJ4781433.1"/>
    </source>
</evidence>
<dbReference type="SUPFAM" id="SSF52058">
    <property type="entry name" value="L domain-like"/>
    <property type="match status" value="1"/>
</dbReference>
<keyword evidence="12" id="KW-1185">Reference proteome</keyword>
<dbReference type="SUPFAM" id="SSF52540">
    <property type="entry name" value="P-loop containing nucleoside triphosphate hydrolases"/>
    <property type="match status" value="1"/>
</dbReference>
<dbReference type="Pfam" id="PF00931">
    <property type="entry name" value="NB-ARC"/>
    <property type="match status" value="1"/>
</dbReference>
<dbReference type="Gene3D" id="3.40.50.300">
    <property type="entry name" value="P-loop containing nucleotide triphosphate hydrolases"/>
    <property type="match status" value="1"/>
</dbReference>
<dbReference type="PANTHER" id="PTHR36766:SF40">
    <property type="entry name" value="DISEASE RESISTANCE PROTEIN RGA3"/>
    <property type="match status" value="1"/>
</dbReference>
<dbReference type="PRINTS" id="PR00364">
    <property type="entry name" value="DISEASERSIST"/>
</dbReference>
<keyword evidence="4" id="KW-0547">Nucleotide-binding</keyword>
<reference evidence="11" key="1">
    <citation type="submission" date="2022-08" db="EMBL/GenBank/DDBJ databases">
        <authorList>
            <person name="Marques A."/>
        </authorList>
    </citation>
    <scope>NUCLEOTIDE SEQUENCE</scope>
    <source>
        <strain evidence="11">RhyPub2mFocal</strain>
        <tissue evidence="11">Leaves</tissue>
    </source>
</reference>
<evidence type="ECO:0000259" key="8">
    <source>
        <dbReference type="Pfam" id="PF18052"/>
    </source>
</evidence>
<dbReference type="PANTHER" id="PTHR36766">
    <property type="entry name" value="PLANT BROAD-SPECTRUM MILDEW RESISTANCE PROTEIN RPW8"/>
    <property type="match status" value="1"/>
</dbReference>
<dbReference type="EMBL" id="JAMFTS010000003">
    <property type="protein sequence ID" value="KAJ4781433.1"/>
    <property type="molecule type" value="Genomic_DNA"/>
</dbReference>
<evidence type="ECO:0000256" key="5">
    <source>
        <dbReference type="ARBA" id="ARBA00022821"/>
    </source>
</evidence>
<protein>
    <submittedName>
        <fullName evidence="11">Disease resistance protein RGA2</fullName>
    </submittedName>
</protein>
<dbReference type="Gene3D" id="1.10.10.10">
    <property type="entry name" value="Winged helix-like DNA-binding domain superfamily/Winged helix DNA-binding domain"/>
    <property type="match status" value="1"/>
</dbReference>
<keyword evidence="3" id="KW-0677">Repeat</keyword>
<dbReference type="InterPro" id="IPR001611">
    <property type="entry name" value="Leu-rich_rpt"/>
</dbReference>
<dbReference type="InterPro" id="IPR027417">
    <property type="entry name" value="P-loop_NTPase"/>
</dbReference>
<feature type="domain" description="NB-ARC" evidence="7">
    <location>
        <begin position="166"/>
        <end position="311"/>
    </location>
</feature>
<comment type="caution">
    <text evidence="11">The sequence shown here is derived from an EMBL/GenBank/DDBJ whole genome shotgun (WGS) entry which is preliminary data.</text>
</comment>
<keyword evidence="6" id="KW-0067">ATP-binding</keyword>
<comment type="similarity">
    <text evidence="1">Belongs to the disease resistance NB-LRR family.</text>
</comment>
<evidence type="ECO:0000259" key="10">
    <source>
        <dbReference type="Pfam" id="PF25019"/>
    </source>
</evidence>
<evidence type="ECO:0000313" key="12">
    <source>
        <dbReference type="Proteomes" id="UP001140206"/>
    </source>
</evidence>
<dbReference type="InterPro" id="IPR041118">
    <property type="entry name" value="Rx_N"/>
</dbReference>
<feature type="domain" description="Disease resistance protein winged helix" evidence="9">
    <location>
        <begin position="430"/>
        <end position="498"/>
    </location>
</feature>
<dbReference type="Proteomes" id="UP001140206">
    <property type="component" value="Chromosome 3"/>
</dbReference>
<dbReference type="Gene3D" id="3.80.10.10">
    <property type="entry name" value="Ribonuclease Inhibitor"/>
    <property type="match status" value="4"/>
</dbReference>
<keyword evidence="5" id="KW-0611">Plant defense</keyword>
<dbReference type="GO" id="GO:0005524">
    <property type="term" value="F:ATP binding"/>
    <property type="evidence" value="ECO:0007669"/>
    <property type="project" value="UniProtKB-KW"/>
</dbReference>
<dbReference type="InterPro" id="IPR002182">
    <property type="entry name" value="NB-ARC"/>
</dbReference>
<dbReference type="SUPFAM" id="SSF52047">
    <property type="entry name" value="RNI-like"/>
    <property type="match status" value="1"/>
</dbReference>
<name>A0AAV8ESB2_9POAL</name>
<dbReference type="GO" id="GO:0006952">
    <property type="term" value="P:defense response"/>
    <property type="evidence" value="ECO:0007669"/>
    <property type="project" value="UniProtKB-KW"/>
</dbReference>
<evidence type="ECO:0000256" key="1">
    <source>
        <dbReference type="ARBA" id="ARBA00008894"/>
    </source>
</evidence>
<dbReference type="InterPro" id="IPR058922">
    <property type="entry name" value="WHD_DRP"/>
</dbReference>